<dbReference type="CDD" id="cd17872">
    <property type="entry name" value="GPN3"/>
    <property type="match status" value="1"/>
</dbReference>
<evidence type="ECO:0000256" key="7">
    <source>
        <dbReference type="SAM" id="MobiDB-lite"/>
    </source>
</evidence>
<keyword evidence="4 6" id="KW-0378">Hydrolase</keyword>
<dbReference type="Proteomes" id="UP001281761">
    <property type="component" value="Unassembled WGS sequence"/>
</dbReference>
<feature type="region of interest" description="Disordered" evidence="7">
    <location>
        <begin position="272"/>
        <end position="291"/>
    </location>
</feature>
<evidence type="ECO:0000256" key="2">
    <source>
        <dbReference type="ARBA" id="ARBA00014587"/>
    </source>
</evidence>
<comment type="function">
    <text evidence="6">Small GTPase required for proper nuclear import of RNA polymerase II and III (RNAPII and RNAPIII). May act at an RNAP assembly step prior to nuclear import.</text>
</comment>
<dbReference type="Pfam" id="PF03029">
    <property type="entry name" value="ATP_bind_1"/>
    <property type="match status" value="1"/>
</dbReference>
<dbReference type="Gene3D" id="3.40.50.300">
    <property type="entry name" value="P-loop containing nucleotide triphosphate hydrolases"/>
    <property type="match status" value="1"/>
</dbReference>
<evidence type="ECO:0000256" key="6">
    <source>
        <dbReference type="RuleBase" id="RU365059"/>
    </source>
</evidence>
<dbReference type="PANTHER" id="PTHR21231">
    <property type="entry name" value="XPA-BINDING PROTEIN 1-RELATED"/>
    <property type="match status" value="1"/>
</dbReference>
<organism evidence="8 9">
    <name type="scientific">Blattamonas nauphoetae</name>
    <dbReference type="NCBI Taxonomy" id="2049346"/>
    <lineage>
        <taxon>Eukaryota</taxon>
        <taxon>Metamonada</taxon>
        <taxon>Preaxostyla</taxon>
        <taxon>Oxymonadida</taxon>
        <taxon>Blattamonas</taxon>
    </lineage>
</organism>
<protein>
    <recommendedName>
        <fullName evidence="2 6">GPN-loop GTPase 3</fullName>
    </recommendedName>
</protein>
<accession>A0ABQ9YE67</accession>
<name>A0ABQ9YE67_9EUKA</name>
<comment type="caution">
    <text evidence="8">The sequence shown here is derived from an EMBL/GenBank/DDBJ whole genome shotgun (WGS) entry which is preliminary data.</text>
</comment>
<keyword evidence="9" id="KW-1185">Reference proteome</keyword>
<evidence type="ECO:0000256" key="3">
    <source>
        <dbReference type="ARBA" id="ARBA00022741"/>
    </source>
</evidence>
<dbReference type="SUPFAM" id="SSF52540">
    <property type="entry name" value="P-loop containing nucleoside triphosphate hydrolases"/>
    <property type="match status" value="1"/>
</dbReference>
<feature type="compositionally biased region" description="Acidic residues" evidence="7">
    <location>
        <begin position="278"/>
        <end position="291"/>
    </location>
</feature>
<dbReference type="InterPro" id="IPR004130">
    <property type="entry name" value="Gpn"/>
</dbReference>
<keyword evidence="3 6" id="KW-0547">Nucleotide-binding</keyword>
<reference evidence="8 9" key="1">
    <citation type="journal article" date="2022" name="bioRxiv">
        <title>Genomics of Preaxostyla Flagellates Illuminates Evolutionary Transitions and the Path Towards Mitochondrial Loss.</title>
        <authorList>
            <person name="Novak L.V.F."/>
            <person name="Treitli S.C."/>
            <person name="Pyrih J."/>
            <person name="Halakuc P."/>
            <person name="Pipaliya S.V."/>
            <person name="Vacek V."/>
            <person name="Brzon O."/>
            <person name="Soukal P."/>
            <person name="Eme L."/>
            <person name="Dacks J.B."/>
            <person name="Karnkowska A."/>
            <person name="Elias M."/>
            <person name="Hampl V."/>
        </authorList>
    </citation>
    <scope>NUCLEOTIDE SEQUENCE [LARGE SCALE GENOMIC DNA]</scope>
    <source>
        <strain evidence="8">NAU3</strain>
        <tissue evidence="8">Gut</tissue>
    </source>
</reference>
<evidence type="ECO:0000256" key="1">
    <source>
        <dbReference type="ARBA" id="ARBA00005290"/>
    </source>
</evidence>
<evidence type="ECO:0000256" key="4">
    <source>
        <dbReference type="ARBA" id="ARBA00022801"/>
    </source>
</evidence>
<comment type="similarity">
    <text evidence="1 6">Belongs to the GPN-loop GTPase family.</text>
</comment>
<comment type="subunit">
    <text evidence="6">Binds to RNA polymerase II (RNAPII).</text>
</comment>
<evidence type="ECO:0000313" key="8">
    <source>
        <dbReference type="EMBL" id="KAK2962086.1"/>
    </source>
</evidence>
<keyword evidence="5 6" id="KW-0342">GTP-binding</keyword>
<proteinExistence type="inferred from homology"/>
<dbReference type="PANTHER" id="PTHR21231:SF7">
    <property type="entry name" value="GPN-LOOP GTPASE 3"/>
    <property type="match status" value="1"/>
</dbReference>
<evidence type="ECO:0000256" key="5">
    <source>
        <dbReference type="ARBA" id="ARBA00023134"/>
    </source>
</evidence>
<dbReference type="InterPro" id="IPR027417">
    <property type="entry name" value="P-loop_NTPase"/>
</dbReference>
<sequence length="291" mass="32838">MSGKIKNLSLSVCSFKMGKYAQLVLGPAGCGKSTYCNIMYEHLLASRRTSHVINLDPGAEEFKYPATVNVRDYIKVEDVMESMKLGPNGSLVYCLEYLLQDVSWLLDQISDFDDDYLIIDLPGQIELYTHMDLIRQFTELLQTRLNYHVCCLYLIDSHFIVDSSHFISGSLSALSAMVRLETPHINILTKCDLLDGSKGLDLFLEMDITSLIAMNSQEGAGSTSPALQEYQKKKQKLNAAVGELLDNFSLVRFLPLDRRDEDSIDRILLEIDNATQYGEDEEPKEPDDDID</sequence>
<dbReference type="EMBL" id="JARBJD010000012">
    <property type="protein sequence ID" value="KAK2962086.1"/>
    <property type="molecule type" value="Genomic_DNA"/>
</dbReference>
<dbReference type="InterPro" id="IPR030228">
    <property type="entry name" value="Gpn3"/>
</dbReference>
<evidence type="ECO:0000313" key="9">
    <source>
        <dbReference type="Proteomes" id="UP001281761"/>
    </source>
</evidence>
<gene>
    <name evidence="8" type="ORF">BLNAU_2746</name>
</gene>